<keyword evidence="7" id="KW-0012">Acyltransferase</keyword>
<dbReference type="InterPro" id="IPR011032">
    <property type="entry name" value="GroES-like_sf"/>
</dbReference>
<dbReference type="InterPro" id="IPR016036">
    <property type="entry name" value="Malonyl_transacylase_ACP-bd"/>
</dbReference>
<dbReference type="InterPro" id="IPR013217">
    <property type="entry name" value="Methyltransf_12"/>
</dbReference>
<dbReference type="PROSITE" id="PS00606">
    <property type="entry name" value="KS3_1"/>
    <property type="match status" value="1"/>
</dbReference>
<keyword evidence="3" id="KW-0808">Transferase</keyword>
<dbReference type="GO" id="GO:0006633">
    <property type="term" value="P:fatty acid biosynthetic process"/>
    <property type="evidence" value="ECO:0007669"/>
    <property type="project" value="InterPro"/>
</dbReference>
<feature type="active site" description="Proton donor; for dehydratase activity" evidence="8">
    <location>
        <position position="1098"/>
    </location>
</feature>
<dbReference type="InterPro" id="IPR016039">
    <property type="entry name" value="Thiolase-like"/>
</dbReference>
<dbReference type="PANTHER" id="PTHR43775">
    <property type="entry name" value="FATTY ACID SYNTHASE"/>
    <property type="match status" value="1"/>
</dbReference>
<dbReference type="Pfam" id="PF08242">
    <property type="entry name" value="Methyltransf_12"/>
    <property type="match status" value="1"/>
</dbReference>
<dbReference type="Gene3D" id="3.30.70.3290">
    <property type="match status" value="1"/>
</dbReference>
<dbReference type="SMART" id="SM00822">
    <property type="entry name" value="PKS_KR"/>
    <property type="match status" value="1"/>
</dbReference>
<dbReference type="SMART" id="SM00829">
    <property type="entry name" value="PKS_ER"/>
    <property type="match status" value="1"/>
</dbReference>
<dbReference type="Pfam" id="PF00550">
    <property type="entry name" value="PP-binding"/>
    <property type="match status" value="1"/>
</dbReference>
<evidence type="ECO:0000256" key="3">
    <source>
        <dbReference type="ARBA" id="ARBA00022679"/>
    </source>
</evidence>
<dbReference type="SMART" id="SM00823">
    <property type="entry name" value="PKS_PP"/>
    <property type="match status" value="1"/>
</dbReference>
<dbReference type="Proteomes" id="UP000562929">
    <property type="component" value="Unassembled WGS sequence"/>
</dbReference>
<keyword evidence="5" id="KW-0560">Oxidoreductase</keyword>
<dbReference type="Pfam" id="PF02801">
    <property type="entry name" value="Ketoacyl-synt_C"/>
    <property type="match status" value="1"/>
</dbReference>
<dbReference type="OrthoDB" id="329835at2759"/>
<dbReference type="InterPro" id="IPR032821">
    <property type="entry name" value="PKS_assoc"/>
</dbReference>
<dbReference type="PROSITE" id="PS52019">
    <property type="entry name" value="PKS_MFAS_DH"/>
    <property type="match status" value="1"/>
</dbReference>
<dbReference type="Gene3D" id="3.10.129.110">
    <property type="entry name" value="Polyketide synthase dehydratase"/>
    <property type="match status" value="1"/>
</dbReference>
<dbReference type="CDD" id="cd05195">
    <property type="entry name" value="enoyl_red"/>
    <property type="match status" value="1"/>
</dbReference>
<feature type="region of interest" description="C-terminal hotdog fold" evidence="8">
    <location>
        <begin position="1039"/>
        <end position="1179"/>
    </location>
</feature>
<dbReference type="GO" id="GO:0016491">
    <property type="term" value="F:oxidoreductase activity"/>
    <property type="evidence" value="ECO:0007669"/>
    <property type="project" value="UniProtKB-KW"/>
</dbReference>
<feature type="region of interest" description="N-terminal hotdog fold" evidence="8">
    <location>
        <begin position="903"/>
        <end position="1028"/>
    </location>
</feature>
<dbReference type="InterPro" id="IPR013968">
    <property type="entry name" value="PKS_KR"/>
</dbReference>
<feature type="domain" description="Carrier" evidence="9">
    <location>
        <begin position="2374"/>
        <end position="2451"/>
    </location>
</feature>
<evidence type="ECO:0000256" key="6">
    <source>
        <dbReference type="ARBA" id="ARBA00023268"/>
    </source>
</evidence>
<dbReference type="InterPro" id="IPR050091">
    <property type="entry name" value="PKS_NRPS_Biosynth_Enz"/>
</dbReference>
<dbReference type="PROSITE" id="PS00012">
    <property type="entry name" value="PHOSPHOPANTETHEINE"/>
    <property type="match status" value="1"/>
</dbReference>
<dbReference type="Pfam" id="PF00698">
    <property type="entry name" value="Acyl_transf_1"/>
    <property type="match status" value="1"/>
</dbReference>
<protein>
    <submittedName>
        <fullName evidence="12">Polyketide synthase</fullName>
    </submittedName>
</protein>
<dbReference type="Pfam" id="PF14765">
    <property type="entry name" value="PS-DH"/>
    <property type="match status" value="1"/>
</dbReference>
<evidence type="ECO:0000256" key="5">
    <source>
        <dbReference type="ARBA" id="ARBA00023002"/>
    </source>
</evidence>
<dbReference type="SMART" id="SM00826">
    <property type="entry name" value="PKS_DH"/>
    <property type="match status" value="1"/>
</dbReference>
<dbReference type="Gene3D" id="1.10.1200.10">
    <property type="entry name" value="ACP-like"/>
    <property type="match status" value="1"/>
</dbReference>
<dbReference type="EMBL" id="JAACLJ010000002">
    <property type="protein sequence ID" value="KAF4592341.1"/>
    <property type="molecule type" value="Genomic_DNA"/>
</dbReference>
<dbReference type="InterPro" id="IPR014030">
    <property type="entry name" value="Ketoacyl_synth_N"/>
</dbReference>
<dbReference type="InterPro" id="IPR049552">
    <property type="entry name" value="PKS_DH_N"/>
</dbReference>
<feature type="domain" description="Ketosynthase family 3 (KS3)" evidence="10">
    <location>
        <begin position="21"/>
        <end position="433"/>
    </location>
</feature>
<evidence type="ECO:0000256" key="7">
    <source>
        <dbReference type="ARBA" id="ARBA00023315"/>
    </source>
</evidence>
<name>A0A8H4QB41_9HYPO</name>
<organism evidence="12 13">
    <name type="scientific">Ophiocordyceps camponoti-floridani</name>
    <dbReference type="NCBI Taxonomy" id="2030778"/>
    <lineage>
        <taxon>Eukaryota</taxon>
        <taxon>Fungi</taxon>
        <taxon>Dikarya</taxon>
        <taxon>Ascomycota</taxon>
        <taxon>Pezizomycotina</taxon>
        <taxon>Sordariomycetes</taxon>
        <taxon>Hypocreomycetidae</taxon>
        <taxon>Hypocreales</taxon>
        <taxon>Ophiocordycipitaceae</taxon>
        <taxon>Ophiocordyceps</taxon>
    </lineage>
</organism>
<dbReference type="GO" id="GO:0044550">
    <property type="term" value="P:secondary metabolite biosynthetic process"/>
    <property type="evidence" value="ECO:0007669"/>
    <property type="project" value="TreeGrafter"/>
</dbReference>
<dbReference type="Gene3D" id="3.40.47.10">
    <property type="match status" value="1"/>
</dbReference>
<dbReference type="InterPro" id="IPR018201">
    <property type="entry name" value="Ketoacyl_synth_AS"/>
</dbReference>
<comment type="caution">
    <text evidence="12">The sequence shown here is derived from an EMBL/GenBank/DDBJ whole genome shotgun (WGS) entry which is preliminary data.</text>
</comment>
<dbReference type="InterPro" id="IPR049551">
    <property type="entry name" value="PKS_DH_C"/>
</dbReference>
<dbReference type="PANTHER" id="PTHR43775:SF37">
    <property type="entry name" value="SI:DKEY-61P9.11"/>
    <property type="match status" value="1"/>
</dbReference>
<dbReference type="InterPro" id="IPR006162">
    <property type="entry name" value="Ppantetheine_attach_site"/>
</dbReference>
<reference evidence="12 13" key="1">
    <citation type="journal article" date="2020" name="G3 (Bethesda)">
        <title>Genetic Underpinnings of Host Manipulation by Ophiocordyceps as Revealed by Comparative Transcriptomics.</title>
        <authorList>
            <person name="Will I."/>
            <person name="Das B."/>
            <person name="Trinh T."/>
            <person name="Brachmann A."/>
            <person name="Ohm R.A."/>
            <person name="de Bekker C."/>
        </authorList>
    </citation>
    <scope>NUCLEOTIDE SEQUENCE [LARGE SCALE GENOMIC DNA]</scope>
    <source>
        <strain evidence="12 13">EC05</strain>
    </source>
</reference>
<feature type="active site" description="Proton acceptor; for dehydratase activity" evidence="8">
    <location>
        <position position="934"/>
    </location>
</feature>
<dbReference type="SMART" id="SM00825">
    <property type="entry name" value="PKS_KS"/>
    <property type="match status" value="1"/>
</dbReference>
<evidence type="ECO:0000256" key="4">
    <source>
        <dbReference type="ARBA" id="ARBA00022857"/>
    </source>
</evidence>
<dbReference type="Gene3D" id="3.40.50.720">
    <property type="entry name" value="NAD(P)-binding Rossmann-like Domain"/>
    <property type="match status" value="1"/>
</dbReference>
<dbReference type="GO" id="GO:0004315">
    <property type="term" value="F:3-oxoacyl-[acyl-carrier-protein] synthase activity"/>
    <property type="evidence" value="ECO:0007669"/>
    <property type="project" value="InterPro"/>
</dbReference>
<dbReference type="PROSITE" id="PS52004">
    <property type="entry name" value="KS3_2"/>
    <property type="match status" value="1"/>
</dbReference>
<dbReference type="SUPFAM" id="SSF50129">
    <property type="entry name" value="GroES-like"/>
    <property type="match status" value="1"/>
</dbReference>
<dbReference type="InterPro" id="IPR020843">
    <property type="entry name" value="ER"/>
</dbReference>
<evidence type="ECO:0000256" key="2">
    <source>
        <dbReference type="ARBA" id="ARBA00022553"/>
    </source>
</evidence>
<dbReference type="InterPro" id="IPR020807">
    <property type="entry name" value="PKS_DH"/>
</dbReference>
<dbReference type="SUPFAM" id="SSF55048">
    <property type="entry name" value="Probable ACP-binding domain of malonyl-CoA ACP transacylase"/>
    <property type="match status" value="1"/>
</dbReference>
<dbReference type="InterPro" id="IPR020806">
    <property type="entry name" value="PKS_PP-bd"/>
</dbReference>
<keyword evidence="4" id="KW-0521">NADP</keyword>
<dbReference type="PROSITE" id="PS50075">
    <property type="entry name" value="CARRIER"/>
    <property type="match status" value="1"/>
</dbReference>
<dbReference type="Gene3D" id="3.40.50.150">
    <property type="entry name" value="Vaccinia Virus protein VP39"/>
    <property type="match status" value="1"/>
</dbReference>
<keyword evidence="2" id="KW-0597">Phosphoprotein</keyword>
<dbReference type="CDD" id="cd02440">
    <property type="entry name" value="AdoMet_MTases"/>
    <property type="match status" value="1"/>
</dbReference>
<sequence length="2457" mass="267219">MQVGRDGLYEYHLLRQCQPSRNPMACCPTPAAPLLRSRSPSSVWPCACLVVCAVTTTSGVFSQKEEMDFALFQGGYFLQDVDFDQVDPTSFSGPKSELKVIDPQQRLLLEVAYECMENAGATCWQGTNIGCFVANYIDDWQDILAKDTLSTDTYTVQGQDPMMLANRISYEYDLRGPSMTIKTGCSSALVCLDTASSYLRKGDCDGALICGSSLILSPNSMLSLDRMGVLSPSGCGKTFDASADGFGRGEAINAIYVKTLSRAIEDGDDIRAVVRGTTVGSDGWTKAINIPSGEQHEVLMRRAYQQAGIADLSETAFIECHGTGTSVGDPIETNAIANCVGSKGMLLTSVKPNVGHGEGAAGLTSVIKAVLALEHRLVPPNIFFKTPNPKIPFEEAKLRVPVETENWPEGRAERVGVNSFGIGGTNAHAILESLHQYSTGQPKAHVDSNGAHGDRDGAKPHLLLFSALSEASVMSSAKRHIDYLQNSGASAKDIAYTLAHRRDHKTYRTYAIVDGKSPPEAPASVAVKSAPIMGWVFTGQGAQWAGMGAELIRSDAVFTRTVRRLDRFLDSLPSPPSWTIAGELGKTAAASRVLSSELSSALCTAVQIGLVDVLRSWNVQPDFVVGHSVGEVAAAYASGAMTAEAALAVSYFRGLSMPAKKGSMASLGLGRNQVSPLLEPGVVVACENSQSSVTISGDAVQVDKVLRRVRNEHPGVLARLLRVETAFHSEHVHENGASYEKSMRPYIDSQQPETAFYSSLTGERLSNDQRLGPWYWRANMEQPVLFNSALRSALSDHRARVFMTEIGPHPALQGPINQILRGMGRVDDVHAASLRREQGCLRSLLELAGNMFRHGVPGLRLAAVVPAGQFVRGLPSYSWARQPAPLAQPRMAREWRQHQHAPHELLGIRAWELSDEPAWRNKLSVSRSRWLIGHEIQNRIMMPAAAYISMVGEALRQLHGHTGYEVRNVTFSAALLLPVDGEVEMATRLRTVEASQSSAWRGFVISSYDGESWIQHCRGEARPSSSPLEASLHDTSALVRRVDADGWYECFRRQGLGYSGCFRGLRSITAATTEDKAMATLARQDTGVWCCVHPASIDHALQLLYLASTRGLGRKLDHLRVPTFVGHMALHQVAEDQDSMVATARWTETGGDVVVRQDGKQLLSLRGVEMSPLSHPEEESLPLISRLDWRRHIKFCPGESLIKQGTSFSTERALLDELVGLYCVDNVETLDLPDSHAQPHLAKLARFIKKRAQGAPSSSQLTREGRVSRMGEIYAQGQSTAMPALFLYAKTVFDASSSVLAGSMHLLQAVLDREDDMFHEMYFRLGREANVADLIQAMAHLNPRLRVLETGAGSGGFTRAFLDLTTTKASGERSYESYTFTDVSAPFLTSARERFAHYHGIIYDVLDLEKDPACQGFPLESYHLIVASNVVHATRSIQKSLRHLRSLLRPGGRLLMTEPVSDFESVATYLWGPFAGWWLGEADNRPDHPLLPPEQWCKELVTAGFEKPDYVAGSLQATYTASRGWDQLSEMSPTSKGRVSLLCYAPDGPLVDELRVKLGSVGIAADICLFGDCMPSSGQTVISLLDVDDRHEPVVHGMDEAAFNTLFGLFRANEKETVIWLTRPSQVGCRDPRYSMILGTARTMRTEKNARFYTVEVDEEQNSIAAATGLLTDLLMTPEMLGPGLDDGDADWEYAVIDGQVLIPRMHWQSLSSALVQSKGNRKDTHESSSAVQLRIQKRGMLKSLTWEMRDVRKPSHGEVLVKTKAVGINFLDVAKSLGLVQLGGDKLGLEGSGVVVETGPGVEGLSVGDNVLFFCDTGAFRSAVVLPDGFCTRFDDSLTFEQAASLTIIYTTVIKALVHIARLGQGQTLLLHSACGGVGLAAIQVARKLGAEIYCTVGTDAKRRYLTEKLSVSPTHIFGSRDPSFLGDVMRATNNRGVDVVLNSLSGELLQASWNCVAKGGIMVEIGKVDFQQRSNLSMERFEANRTFAGLELLSLVRENRAELRRLTDQMLEWIRQGHIQPVTIAKVWEANQVQQAFRSMQRGDHIGKIVVRMPDDASSLASAATRCRTEPNLRPDGCYLIVGGLGGIGRAVANWLAENGARHLVFLSRSARQGPDVDGFVEELASQGCQARLVAGDVSILADVERAVKTAAEPIKGVVNLAMALEDAAFDNMTFAQWTACVTPKVLGTWNLDSVLASCELDFFILTSSINGLIGGRGQANYAAASSFLDSFVQYRHSKGLVASVIDLGLVAGIGFASRMTNLHINLGRLEPVPLMEKDVLESINLAMRSLGPSSATTGVSYAAPGQIVAGLITNSKAIRQDEQFRKDSRLFFVHGLISATTESEPRRKTAGAAKDLITLAKQQPSLLQGDEAVKAIADDLVSAFTYMSNRDAGSVDAGHSLAAAGLDSLLAVELRGWLWGEMGVDVPSVVITQSSSFIALAELVRDELVKRRGG</sequence>
<keyword evidence="1" id="KW-0596">Phosphopantetheine</keyword>
<dbReference type="InterPro" id="IPR014043">
    <property type="entry name" value="Acyl_transferase_dom"/>
</dbReference>
<dbReference type="InterPro" id="IPR029063">
    <property type="entry name" value="SAM-dependent_MTases_sf"/>
</dbReference>
<accession>A0A8H4QB41</accession>
<dbReference type="Pfam" id="PF00109">
    <property type="entry name" value="ketoacyl-synt"/>
    <property type="match status" value="1"/>
</dbReference>
<keyword evidence="6" id="KW-0511">Multifunctional enzyme</keyword>
<dbReference type="GO" id="GO:0031177">
    <property type="term" value="F:phosphopantetheine binding"/>
    <property type="evidence" value="ECO:0007669"/>
    <property type="project" value="InterPro"/>
</dbReference>
<keyword evidence="13" id="KW-1185">Reference proteome</keyword>
<evidence type="ECO:0000259" key="9">
    <source>
        <dbReference type="PROSITE" id="PS50075"/>
    </source>
</evidence>
<dbReference type="SUPFAM" id="SSF53901">
    <property type="entry name" value="Thiolase-like"/>
    <property type="match status" value="1"/>
</dbReference>
<dbReference type="Gene3D" id="3.90.180.10">
    <property type="entry name" value="Medium-chain alcohol dehydrogenases, catalytic domain"/>
    <property type="match status" value="1"/>
</dbReference>
<dbReference type="SUPFAM" id="SSF47336">
    <property type="entry name" value="ACP-like"/>
    <property type="match status" value="1"/>
</dbReference>
<dbReference type="InterPro" id="IPR014031">
    <property type="entry name" value="Ketoacyl_synth_C"/>
</dbReference>
<evidence type="ECO:0000313" key="12">
    <source>
        <dbReference type="EMBL" id="KAF4592341.1"/>
    </source>
</evidence>
<dbReference type="InterPro" id="IPR020841">
    <property type="entry name" value="PKS_Beta-ketoAc_synthase_dom"/>
</dbReference>
<dbReference type="InterPro" id="IPR036736">
    <property type="entry name" value="ACP-like_sf"/>
</dbReference>
<evidence type="ECO:0000259" key="10">
    <source>
        <dbReference type="PROSITE" id="PS52004"/>
    </source>
</evidence>
<dbReference type="GO" id="GO:0004312">
    <property type="term" value="F:fatty acid synthase activity"/>
    <property type="evidence" value="ECO:0007669"/>
    <property type="project" value="TreeGrafter"/>
</dbReference>
<feature type="domain" description="PKS/mFAS DH" evidence="11">
    <location>
        <begin position="903"/>
        <end position="1179"/>
    </location>
</feature>
<evidence type="ECO:0000256" key="1">
    <source>
        <dbReference type="ARBA" id="ARBA00022450"/>
    </source>
</evidence>
<evidence type="ECO:0000259" key="11">
    <source>
        <dbReference type="PROSITE" id="PS52019"/>
    </source>
</evidence>
<dbReference type="SMART" id="SM00827">
    <property type="entry name" value="PKS_AT"/>
    <property type="match status" value="1"/>
</dbReference>
<dbReference type="InterPro" id="IPR013154">
    <property type="entry name" value="ADH-like_N"/>
</dbReference>
<gene>
    <name evidence="12" type="ORF">GQ602_002640</name>
</gene>
<proteinExistence type="predicted"/>
<dbReference type="InterPro" id="IPR057326">
    <property type="entry name" value="KR_dom"/>
</dbReference>
<dbReference type="Pfam" id="PF08659">
    <property type="entry name" value="KR"/>
    <property type="match status" value="1"/>
</dbReference>
<dbReference type="CDD" id="cd00833">
    <property type="entry name" value="PKS"/>
    <property type="match status" value="1"/>
</dbReference>
<dbReference type="InterPro" id="IPR049900">
    <property type="entry name" value="PKS_mFAS_DH"/>
</dbReference>
<dbReference type="Gene3D" id="3.40.366.10">
    <property type="entry name" value="Malonyl-Coenzyme A Acyl Carrier Protein, domain 2"/>
    <property type="match status" value="1"/>
</dbReference>
<dbReference type="InterPro" id="IPR036291">
    <property type="entry name" value="NAD(P)-bd_dom_sf"/>
</dbReference>
<dbReference type="InterPro" id="IPR042104">
    <property type="entry name" value="PKS_dehydratase_sf"/>
</dbReference>
<dbReference type="InterPro" id="IPR009081">
    <property type="entry name" value="PP-bd_ACP"/>
</dbReference>
<dbReference type="Pfam" id="PF21089">
    <property type="entry name" value="PKS_DH_N"/>
    <property type="match status" value="1"/>
</dbReference>
<evidence type="ECO:0000256" key="8">
    <source>
        <dbReference type="PROSITE-ProRule" id="PRU01363"/>
    </source>
</evidence>
<dbReference type="Pfam" id="PF08240">
    <property type="entry name" value="ADH_N"/>
    <property type="match status" value="1"/>
</dbReference>
<dbReference type="SUPFAM" id="SSF52151">
    <property type="entry name" value="FabD/lysophospholipase-like"/>
    <property type="match status" value="1"/>
</dbReference>
<dbReference type="InterPro" id="IPR016035">
    <property type="entry name" value="Acyl_Trfase/lysoPLipase"/>
</dbReference>
<dbReference type="SUPFAM" id="SSF51735">
    <property type="entry name" value="NAD(P)-binding Rossmann-fold domains"/>
    <property type="match status" value="2"/>
</dbReference>
<dbReference type="InterPro" id="IPR001227">
    <property type="entry name" value="Ac_transferase_dom_sf"/>
</dbReference>
<dbReference type="Pfam" id="PF16197">
    <property type="entry name" value="KAsynt_C_assoc"/>
    <property type="match status" value="1"/>
</dbReference>
<dbReference type="SUPFAM" id="SSF53335">
    <property type="entry name" value="S-adenosyl-L-methionine-dependent methyltransferases"/>
    <property type="match status" value="1"/>
</dbReference>
<dbReference type="Pfam" id="PF13602">
    <property type="entry name" value="ADH_zinc_N_2"/>
    <property type="match status" value="1"/>
</dbReference>
<evidence type="ECO:0000313" key="13">
    <source>
        <dbReference type="Proteomes" id="UP000562929"/>
    </source>
</evidence>